<dbReference type="Proteomes" id="UP001597055">
    <property type="component" value="Unassembled WGS sequence"/>
</dbReference>
<dbReference type="SUPFAM" id="SSF51905">
    <property type="entry name" value="FAD/NAD(P)-binding domain"/>
    <property type="match status" value="1"/>
</dbReference>
<keyword evidence="2" id="KW-0285">Flavoprotein</keyword>
<dbReference type="PANTHER" id="PTHR13789:SF318">
    <property type="entry name" value="GERANYLGERANYL DIPHOSPHATE REDUCTASE"/>
    <property type="match status" value="1"/>
</dbReference>
<evidence type="ECO:0000256" key="3">
    <source>
        <dbReference type="ARBA" id="ARBA00022827"/>
    </source>
</evidence>
<accession>A0ABW3AGY0</accession>
<evidence type="ECO:0000313" key="8">
    <source>
        <dbReference type="Proteomes" id="UP001597055"/>
    </source>
</evidence>
<organism evidence="7 8">
    <name type="scientific">Microbacterium insulae</name>
    <dbReference type="NCBI Taxonomy" id="483014"/>
    <lineage>
        <taxon>Bacteria</taxon>
        <taxon>Bacillati</taxon>
        <taxon>Actinomycetota</taxon>
        <taxon>Actinomycetes</taxon>
        <taxon>Micrococcales</taxon>
        <taxon>Microbacteriaceae</taxon>
        <taxon>Microbacterium</taxon>
    </lineage>
</organism>
<reference evidence="8" key="1">
    <citation type="journal article" date="2019" name="Int. J. Syst. Evol. Microbiol.">
        <title>The Global Catalogue of Microorganisms (GCM) 10K type strain sequencing project: providing services to taxonomists for standard genome sequencing and annotation.</title>
        <authorList>
            <consortium name="The Broad Institute Genomics Platform"/>
            <consortium name="The Broad Institute Genome Sequencing Center for Infectious Disease"/>
            <person name="Wu L."/>
            <person name="Ma J."/>
        </authorList>
    </citation>
    <scope>NUCLEOTIDE SEQUENCE [LARGE SCALE GENOMIC DNA]</scope>
    <source>
        <strain evidence="8">CCUG 54523</strain>
    </source>
</reference>
<dbReference type="InterPro" id="IPR036188">
    <property type="entry name" value="FAD/NAD-bd_sf"/>
</dbReference>
<comment type="caution">
    <text evidence="7">The sequence shown here is derived from an EMBL/GenBank/DDBJ whole genome shotgun (WGS) entry which is preliminary data.</text>
</comment>
<dbReference type="Gene3D" id="3.50.50.60">
    <property type="entry name" value="FAD/NAD(P)-binding domain"/>
    <property type="match status" value="1"/>
</dbReference>
<dbReference type="InterPro" id="IPR002938">
    <property type="entry name" value="FAD-bd"/>
</dbReference>
<sequence length="404" mass="43977">MKQTDHQVVVVGGGIGGLGTALALANSGLQVQVLERAAEFSEVGAGIQIGPNAVRVLDRLGVMDDICSTAVFPERGVISSAVTGERLTTLDLQAPLVARFGYPYIVVHRSDVLSPLLDACRAHANVTLENDWTVDEVIDEGPAMRVVATDGRAITARLVVGADGINSRVRRLIIIDEPVFSGHVAFRGVAPMNSAPAPDAHEVRLWIGPGLHLMQYPVRRGELYNQVAVFHSTWREQGRSDWGTPDELRERFEATCEAVRSVVPAQAQAQAYPNYDKEPLDTFVSGRAVLIGDAAHPMLQYLGQGACQALEDGLALAGVLGGQIDDVSALAAYDAMRVPRATRCQRIARPWGASWHTADPGFVAYRDRYFRMRRPDDYSELAWLYDDALEQLLGPTRTTLEAAR</sequence>
<keyword evidence="4" id="KW-0560">Oxidoreductase</keyword>
<evidence type="ECO:0000256" key="2">
    <source>
        <dbReference type="ARBA" id="ARBA00022630"/>
    </source>
</evidence>
<gene>
    <name evidence="7" type="ORF">ACFQ0P_07630</name>
</gene>
<dbReference type="RefSeq" id="WP_204978006.1">
    <property type="nucleotide sequence ID" value="NZ_JBHTII010000001.1"/>
</dbReference>
<evidence type="ECO:0000256" key="4">
    <source>
        <dbReference type="ARBA" id="ARBA00023002"/>
    </source>
</evidence>
<evidence type="ECO:0000259" key="6">
    <source>
        <dbReference type="Pfam" id="PF01494"/>
    </source>
</evidence>
<proteinExistence type="predicted"/>
<dbReference type="SUPFAM" id="SSF54373">
    <property type="entry name" value="FAD-linked reductases, C-terminal domain"/>
    <property type="match status" value="1"/>
</dbReference>
<dbReference type="PANTHER" id="PTHR13789">
    <property type="entry name" value="MONOOXYGENASE"/>
    <property type="match status" value="1"/>
</dbReference>
<dbReference type="PRINTS" id="PR00420">
    <property type="entry name" value="RNGMNOXGNASE"/>
</dbReference>
<name>A0ABW3AGY0_9MICO</name>
<keyword evidence="8" id="KW-1185">Reference proteome</keyword>
<evidence type="ECO:0000256" key="1">
    <source>
        <dbReference type="ARBA" id="ARBA00001974"/>
    </source>
</evidence>
<feature type="domain" description="FAD-binding" evidence="6">
    <location>
        <begin position="6"/>
        <end position="344"/>
    </location>
</feature>
<evidence type="ECO:0000313" key="7">
    <source>
        <dbReference type="EMBL" id="MFD0790262.1"/>
    </source>
</evidence>
<dbReference type="InterPro" id="IPR050493">
    <property type="entry name" value="FAD-dep_Monooxygenase_BioMet"/>
</dbReference>
<dbReference type="GO" id="GO:0004497">
    <property type="term" value="F:monooxygenase activity"/>
    <property type="evidence" value="ECO:0007669"/>
    <property type="project" value="UniProtKB-KW"/>
</dbReference>
<comment type="cofactor">
    <cofactor evidence="1">
        <name>FAD</name>
        <dbReference type="ChEBI" id="CHEBI:57692"/>
    </cofactor>
</comment>
<evidence type="ECO:0000256" key="5">
    <source>
        <dbReference type="ARBA" id="ARBA00023033"/>
    </source>
</evidence>
<dbReference type="Pfam" id="PF01494">
    <property type="entry name" value="FAD_binding_3"/>
    <property type="match status" value="1"/>
</dbReference>
<protein>
    <submittedName>
        <fullName evidence="7">FAD-dependent monooxygenase</fullName>
    </submittedName>
</protein>
<keyword evidence="3" id="KW-0274">FAD</keyword>
<dbReference type="EMBL" id="JBHTII010000001">
    <property type="protein sequence ID" value="MFD0790262.1"/>
    <property type="molecule type" value="Genomic_DNA"/>
</dbReference>
<keyword evidence="5 7" id="KW-0503">Monooxygenase</keyword>